<dbReference type="Gene3D" id="3.30.200.20">
    <property type="entry name" value="Phosphorylase Kinase, domain 1"/>
    <property type="match status" value="1"/>
</dbReference>
<dbReference type="FunFam" id="1.10.510.10:FF:000146">
    <property type="entry name" value="LRR receptor-like serine/threonine-protein kinase IOS1"/>
    <property type="match status" value="1"/>
</dbReference>
<dbReference type="Gene3D" id="2.60.120.430">
    <property type="entry name" value="Galactose-binding lectin"/>
    <property type="match status" value="1"/>
</dbReference>
<dbReference type="FunFam" id="3.30.200.20:FF:000394">
    <property type="entry name" value="Leucine-rich repeat receptor-like protein kinase"/>
    <property type="match status" value="1"/>
</dbReference>
<dbReference type="InterPro" id="IPR008271">
    <property type="entry name" value="Ser/Thr_kinase_AS"/>
</dbReference>
<evidence type="ECO:0000256" key="18">
    <source>
        <dbReference type="PROSITE-ProRule" id="PRU10141"/>
    </source>
</evidence>
<dbReference type="SMART" id="SM00220">
    <property type="entry name" value="S_TKc"/>
    <property type="match status" value="1"/>
</dbReference>
<evidence type="ECO:0000313" key="21">
    <source>
        <dbReference type="EMBL" id="KAJ0211830.1"/>
    </source>
</evidence>
<proteinExistence type="predicted"/>
<dbReference type="FunFam" id="3.80.10.10:FF:000129">
    <property type="entry name" value="Leucine-rich repeat receptor-like kinase"/>
    <property type="match status" value="1"/>
</dbReference>
<dbReference type="Gene3D" id="1.10.510.10">
    <property type="entry name" value="Transferase(Phosphotransferase) domain 1"/>
    <property type="match status" value="1"/>
</dbReference>
<evidence type="ECO:0000256" key="17">
    <source>
        <dbReference type="ARBA" id="ARBA00048679"/>
    </source>
</evidence>
<feature type="transmembrane region" description="Helical" evidence="19">
    <location>
        <begin position="561"/>
        <end position="585"/>
    </location>
</feature>
<evidence type="ECO:0000256" key="6">
    <source>
        <dbReference type="ARBA" id="ARBA00022679"/>
    </source>
</evidence>
<dbReference type="InterPro" id="IPR001245">
    <property type="entry name" value="Ser-Thr/Tyr_kinase_cat_dom"/>
</dbReference>
<dbReference type="EMBL" id="NBSK02000004">
    <property type="protein sequence ID" value="KAJ0211830.1"/>
    <property type="molecule type" value="Genomic_DNA"/>
</dbReference>
<dbReference type="Gene3D" id="3.80.10.10">
    <property type="entry name" value="Ribonuclease Inhibitor"/>
    <property type="match status" value="1"/>
</dbReference>
<dbReference type="InterPro" id="IPR001611">
    <property type="entry name" value="Leu-rich_rpt"/>
</dbReference>
<dbReference type="PANTHER" id="PTHR45631">
    <property type="entry name" value="OS07G0107800 PROTEIN-RELATED"/>
    <property type="match status" value="1"/>
</dbReference>
<evidence type="ECO:0000256" key="16">
    <source>
        <dbReference type="ARBA" id="ARBA00047899"/>
    </source>
</evidence>
<keyword evidence="14 19" id="KW-0472">Membrane</keyword>
<dbReference type="Pfam" id="PF12819">
    <property type="entry name" value="Malectin_like"/>
    <property type="match status" value="1"/>
</dbReference>
<dbReference type="Pfam" id="PF07714">
    <property type="entry name" value="PK_Tyr_Ser-Thr"/>
    <property type="match status" value="1"/>
</dbReference>
<evidence type="ECO:0000313" key="22">
    <source>
        <dbReference type="Proteomes" id="UP000235145"/>
    </source>
</evidence>
<organism evidence="21 22">
    <name type="scientific">Lactuca sativa</name>
    <name type="common">Garden lettuce</name>
    <dbReference type="NCBI Taxonomy" id="4236"/>
    <lineage>
        <taxon>Eukaryota</taxon>
        <taxon>Viridiplantae</taxon>
        <taxon>Streptophyta</taxon>
        <taxon>Embryophyta</taxon>
        <taxon>Tracheophyta</taxon>
        <taxon>Spermatophyta</taxon>
        <taxon>Magnoliopsida</taxon>
        <taxon>eudicotyledons</taxon>
        <taxon>Gunneridae</taxon>
        <taxon>Pentapetalae</taxon>
        <taxon>asterids</taxon>
        <taxon>campanulids</taxon>
        <taxon>Asterales</taxon>
        <taxon>Asteraceae</taxon>
        <taxon>Cichorioideae</taxon>
        <taxon>Cichorieae</taxon>
        <taxon>Lactucinae</taxon>
        <taxon>Lactuca</taxon>
    </lineage>
</organism>
<evidence type="ECO:0000259" key="20">
    <source>
        <dbReference type="PROSITE" id="PS50011"/>
    </source>
</evidence>
<dbReference type="Proteomes" id="UP000235145">
    <property type="component" value="Unassembled WGS sequence"/>
</dbReference>
<name>A0A9R1VVZ8_LACSA</name>
<evidence type="ECO:0000256" key="4">
    <source>
        <dbReference type="ARBA" id="ARBA00022553"/>
    </source>
</evidence>
<comment type="caution">
    <text evidence="21">The sequence shown here is derived from an EMBL/GenBank/DDBJ whole genome shotgun (WGS) entry which is preliminary data.</text>
</comment>
<keyword evidence="8" id="KW-0732">Signal</keyword>
<dbReference type="CDD" id="cd14066">
    <property type="entry name" value="STKc_IRAK"/>
    <property type="match status" value="1"/>
</dbReference>
<dbReference type="GO" id="GO:0004674">
    <property type="term" value="F:protein serine/threonine kinase activity"/>
    <property type="evidence" value="ECO:0007669"/>
    <property type="project" value="UniProtKB-KW"/>
</dbReference>
<evidence type="ECO:0000256" key="12">
    <source>
        <dbReference type="ARBA" id="ARBA00022840"/>
    </source>
</evidence>
<evidence type="ECO:0000256" key="5">
    <source>
        <dbReference type="ARBA" id="ARBA00022614"/>
    </source>
</evidence>
<evidence type="ECO:0000256" key="19">
    <source>
        <dbReference type="SAM" id="Phobius"/>
    </source>
</evidence>
<dbReference type="AlphaFoldDB" id="A0A9R1VVZ8"/>
<dbReference type="InterPro" id="IPR017441">
    <property type="entry name" value="Protein_kinase_ATP_BS"/>
</dbReference>
<comment type="catalytic activity">
    <reaction evidence="17">
        <text>L-seryl-[protein] + ATP = O-phospho-L-seryl-[protein] + ADP + H(+)</text>
        <dbReference type="Rhea" id="RHEA:17989"/>
        <dbReference type="Rhea" id="RHEA-COMP:9863"/>
        <dbReference type="Rhea" id="RHEA-COMP:11604"/>
        <dbReference type="ChEBI" id="CHEBI:15378"/>
        <dbReference type="ChEBI" id="CHEBI:29999"/>
        <dbReference type="ChEBI" id="CHEBI:30616"/>
        <dbReference type="ChEBI" id="CHEBI:83421"/>
        <dbReference type="ChEBI" id="CHEBI:456216"/>
        <dbReference type="EC" id="2.7.11.1"/>
    </reaction>
</comment>
<dbReference type="GO" id="GO:0005524">
    <property type="term" value="F:ATP binding"/>
    <property type="evidence" value="ECO:0007669"/>
    <property type="project" value="UniProtKB-UniRule"/>
</dbReference>
<evidence type="ECO:0000256" key="2">
    <source>
        <dbReference type="ARBA" id="ARBA00012513"/>
    </source>
</evidence>
<keyword evidence="7 19" id="KW-0812">Transmembrane</keyword>
<dbReference type="PROSITE" id="PS50011">
    <property type="entry name" value="PROTEIN_KINASE_DOM"/>
    <property type="match status" value="1"/>
</dbReference>
<keyword evidence="12 18" id="KW-0067">ATP-binding</keyword>
<evidence type="ECO:0000256" key="15">
    <source>
        <dbReference type="ARBA" id="ARBA00023170"/>
    </source>
</evidence>
<comment type="catalytic activity">
    <reaction evidence="16">
        <text>L-threonyl-[protein] + ATP = O-phospho-L-threonyl-[protein] + ADP + H(+)</text>
        <dbReference type="Rhea" id="RHEA:46608"/>
        <dbReference type="Rhea" id="RHEA-COMP:11060"/>
        <dbReference type="Rhea" id="RHEA-COMP:11605"/>
        <dbReference type="ChEBI" id="CHEBI:15378"/>
        <dbReference type="ChEBI" id="CHEBI:30013"/>
        <dbReference type="ChEBI" id="CHEBI:30616"/>
        <dbReference type="ChEBI" id="CHEBI:61977"/>
        <dbReference type="ChEBI" id="CHEBI:456216"/>
        <dbReference type="EC" id="2.7.11.1"/>
    </reaction>
</comment>
<keyword evidence="11" id="KW-0418">Kinase</keyword>
<sequence length="920" mass="103407">MLACYRVNEGVNKETAQPLIIGMYKMITRLDTSEYELMKEMKIFQGFFPLVLLSLVFTSGSVHAQDDQDQSGFISIDCGIVKGSTYTDNQTDINYVSDADFIDSGEIHNILPIYNSFTLDTQLTTLTSFPQNTRNCYTLKPTHGKGNRYLIRARFMYGNYDFNGMLPEFDVYLGPDYWDTMKFNSSSKPVNMEIIHVPSSDYIHVCLVNTGRGTPFISAIELRPLANNMYEETSLGSMYLFARVNFGTSFGTVRYKDDKYDRLWSPISWANSTYLYTFDKVSAFLFTTIDPPSDVMTTAITPRYPMESFKIGWTPDNVTDKFLIYTHFAEIEILKKNQTRQFNIYLNGSLWYGNFSPKNHTTTTIYSTEPEIVAPTYTLTINKTKNSTLPPIINALEVYVLKQLPQRQTDDRDAAAMWSIKSTYIITRHWQGDPCAPQEFVWEGLGCSYNDTKSYRIKFLNLSSSGLNGGIDPGFANLTMIETLDLSNNNLTGAVPNFLSGMNFLKVLNLKGNNFIGPVPAQLIEKSNKGLLSLSFDGESNDDSLSSCGMNRCKNTKDNNIIVPIIASAASLLVIFTAVMAIWIIRKQKTSDKRKIGTGMQIRKQQYTYSEVQSITDNFNVVIGKGGFGTVYHGSIDDTEVAVKMLSESSLQGDKEFQAEAYLLLSVHHKNLISLVGYCNEGNQKGIIYEYMAHGNLERHLFDTSSSILNWEERLQIGCDAAHGLEYLHHGCKPPIVHRDVKCNNILLNETFQAKLADFGLSKAFPTEGGTHISTAVAGTPGYLDPEYYTSNRLTEKSDVYSFGIVLLVIITGEPAITKHENDNIHICRWVNLKLAEGDMKNIVDPRLVGDFDINSAWKAVELAMACVSHTPSRRPTMNEVVMELSDCLVIERARQKTKPKELTALNSLNMESSYGPNPR</sequence>
<evidence type="ECO:0000256" key="13">
    <source>
        <dbReference type="ARBA" id="ARBA00022989"/>
    </source>
</evidence>
<keyword evidence="22" id="KW-1185">Reference proteome</keyword>
<dbReference type="SUPFAM" id="SSF56112">
    <property type="entry name" value="Protein kinase-like (PK-like)"/>
    <property type="match status" value="1"/>
</dbReference>
<dbReference type="Pfam" id="PF00560">
    <property type="entry name" value="LRR_1"/>
    <property type="match status" value="1"/>
</dbReference>
<evidence type="ECO:0000256" key="8">
    <source>
        <dbReference type="ARBA" id="ARBA00022729"/>
    </source>
</evidence>
<dbReference type="PROSITE" id="PS00108">
    <property type="entry name" value="PROTEIN_KINASE_ST"/>
    <property type="match status" value="1"/>
</dbReference>
<evidence type="ECO:0000256" key="14">
    <source>
        <dbReference type="ARBA" id="ARBA00023136"/>
    </source>
</evidence>
<keyword evidence="9" id="KW-0677">Repeat</keyword>
<dbReference type="SUPFAM" id="SSF52058">
    <property type="entry name" value="L domain-like"/>
    <property type="match status" value="1"/>
</dbReference>
<dbReference type="PROSITE" id="PS00107">
    <property type="entry name" value="PROTEIN_KINASE_ATP"/>
    <property type="match status" value="1"/>
</dbReference>
<evidence type="ECO:0000256" key="7">
    <source>
        <dbReference type="ARBA" id="ARBA00022692"/>
    </source>
</evidence>
<evidence type="ECO:0000256" key="1">
    <source>
        <dbReference type="ARBA" id="ARBA00004167"/>
    </source>
</evidence>
<comment type="subcellular location">
    <subcellularLocation>
        <location evidence="1">Membrane</location>
        <topology evidence="1">Single-pass membrane protein</topology>
    </subcellularLocation>
</comment>
<evidence type="ECO:0000256" key="9">
    <source>
        <dbReference type="ARBA" id="ARBA00022737"/>
    </source>
</evidence>
<keyword evidence="3" id="KW-0723">Serine/threonine-protein kinase</keyword>
<evidence type="ECO:0000256" key="3">
    <source>
        <dbReference type="ARBA" id="ARBA00022527"/>
    </source>
</evidence>
<evidence type="ECO:0000256" key="11">
    <source>
        <dbReference type="ARBA" id="ARBA00022777"/>
    </source>
</evidence>
<keyword evidence="6" id="KW-0808">Transferase</keyword>
<dbReference type="InterPro" id="IPR032675">
    <property type="entry name" value="LRR_dom_sf"/>
</dbReference>
<reference evidence="21 22" key="1">
    <citation type="journal article" date="2017" name="Nat. Commun.">
        <title>Genome assembly with in vitro proximity ligation data and whole-genome triplication in lettuce.</title>
        <authorList>
            <person name="Reyes-Chin-Wo S."/>
            <person name="Wang Z."/>
            <person name="Yang X."/>
            <person name="Kozik A."/>
            <person name="Arikit S."/>
            <person name="Song C."/>
            <person name="Xia L."/>
            <person name="Froenicke L."/>
            <person name="Lavelle D.O."/>
            <person name="Truco M.J."/>
            <person name="Xia R."/>
            <person name="Zhu S."/>
            <person name="Xu C."/>
            <person name="Xu H."/>
            <person name="Xu X."/>
            <person name="Cox K."/>
            <person name="Korf I."/>
            <person name="Meyers B.C."/>
            <person name="Michelmore R.W."/>
        </authorList>
    </citation>
    <scope>NUCLEOTIDE SEQUENCE [LARGE SCALE GENOMIC DNA]</scope>
    <source>
        <strain evidence="22">cv. Salinas</strain>
        <tissue evidence="21">Seedlings</tissue>
    </source>
</reference>
<dbReference type="PANTHER" id="PTHR45631:SF202">
    <property type="entry name" value="SENESCENCE-INDUCED RECEPTOR-LIKE SERINE_THREONINE-PROTEIN KINASE"/>
    <property type="match status" value="1"/>
</dbReference>
<keyword evidence="5" id="KW-0433">Leucine-rich repeat</keyword>
<accession>A0A9R1VVZ8</accession>
<evidence type="ECO:0000256" key="10">
    <source>
        <dbReference type="ARBA" id="ARBA00022741"/>
    </source>
</evidence>
<dbReference type="GO" id="GO:0016020">
    <property type="term" value="C:membrane"/>
    <property type="evidence" value="ECO:0007669"/>
    <property type="project" value="UniProtKB-SubCell"/>
</dbReference>
<keyword evidence="15" id="KW-0675">Receptor</keyword>
<feature type="domain" description="Protein kinase" evidence="20">
    <location>
        <begin position="617"/>
        <end position="889"/>
    </location>
</feature>
<gene>
    <name evidence="21" type="ORF">LSAT_V11C400195470</name>
</gene>
<feature type="binding site" evidence="18">
    <location>
        <position position="644"/>
    </location>
    <ligand>
        <name>ATP</name>
        <dbReference type="ChEBI" id="CHEBI:30616"/>
    </ligand>
</feature>
<dbReference type="InterPro" id="IPR000719">
    <property type="entry name" value="Prot_kinase_dom"/>
</dbReference>
<dbReference type="InterPro" id="IPR024788">
    <property type="entry name" value="Malectin-like_Carb-bd_dom"/>
</dbReference>
<dbReference type="InterPro" id="IPR011009">
    <property type="entry name" value="Kinase-like_dom_sf"/>
</dbReference>
<keyword evidence="13 19" id="KW-1133">Transmembrane helix</keyword>
<keyword evidence="10 18" id="KW-0547">Nucleotide-binding</keyword>
<dbReference type="EC" id="2.7.11.1" evidence="2"/>
<keyword evidence="4" id="KW-0597">Phosphoprotein</keyword>
<protein>
    <recommendedName>
        <fullName evidence="2">non-specific serine/threonine protein kinase</fullName>
        <ecNumber evidence="2">2.7.11.1</ecNumber>
    </recommendedName>
</protein>